<evidence type="ECO:0000256" key="2">
    <source>
        <dbReference type="ARBA" id="ARBA00022692"/>
    </source>
</evidence>
<dbReference type="Proteomes" id="UP000801492">
    <property type="component" value="Unassembled WGS sequence"/>
</dbReference>
<protein>
    <submittedName>
        <fullName evidence="6">Uncharacterized protein</fullName>
    </submittedName>
</protein>
<evidence type="ECO:0000256" key="3">
    <source>
        <dbReference type="ARBA" id="ARBA00022989"/>
    </source>
</evidence>
<dbReference type="SUPFAM" id="SSF103473">
    <property type="entry name" value="MFS general substrate transporter"/>
    <property type="match status" value="1"/>
</dbReference>
<dbReference type="AlphaFoldDB" id="A0A8K0GFN9"/>
<gene>
    <name evidence="6" type="ORF">ILUMI_08747</name>
</gene>
<feature type="transmembrane region" description="Helical" evidence="5">
    <location>
        <begin position="412"/>
        <end position="434"/>
    </location>
</feature>
<feature type="transmembrane region" description="Helical" evidence="5">
    <location>
        <begin position="62"/>
        <end position="88"/>
    </location>
</feature>
<comment type="caution">
    <text evidence="6">The sequence shown here is derived from an EMBL/GenBank/DDBJ whole genome shotgun (WGS) entry which is preliminary data.</text>
</comment>
<evidence type="ECO:0000313" key="7">
    <source>
        <dbReference type="Proteomes" id="UP000801492"/>
    </source>
</evidence>
<feature type="transmembrane region" description="Helical" evidence="5">
    <location>
        <begin position="441"/>
        <end position="459"/>
    </location>
</feature>
<comment type="subcellular location">
    <subcellularLocation>
        <location evidence="1">Membrane</location>
        <topology evidence="1">Multi-pass membrane protein</topology>
    </subcellularLocation>
</comment>
<dbReference type="EMBL" id="VTPC01004177">
    <property type="protein sequence ID" value="KAF2897421.1"/>
    <property type="molecule type" value="Genomic_DNA"/>
</dbReference>
<feature type="transmembrane region" description="Helical" evidence="5">
    <location>
        <begin position="277"/>
        <end position="297"/>
    </location>
</feature>
<feature type="transmembrane region" description="Helical" evidence="5">
    <location>
        <begin position="242"/>
        <end position="265"/>
    </location>
</feature>
<feature type="transmembrane region" description="Helical" evidence="5">
    <location>
        <begin position="380"/>
        <end position="400"/>
    </location>
</feature>
<feature type="transmembrane region" description="Helical" evidence="5">
    <location>
        <begin position="218"/>
        <end position="236"/>
    </location>
</feature>
<sequence>MDDNDSVEYSNRPLRSSFRHTHSNDEEDFRKHRSVRFNVDKDIFEMEKTLVNAVEQLGKCSLWLILMLVLSGWPLVIVALQSSVLSIIQLFNFKCFISDLTNSNWNLTMQKNISMPRGTEGKECLMYDVNYKWLSKLPYPEALDYIQKNKARFPIRECKLVVCDHNYFREGYTFADKAYLSTVCTEYLQNYLWVSGWCGRCVNDLIMGVAADIYGRKLVIQINILMCFTGLLVILFTKSAWVLIVGRVLSAGGGYSCCLVCYIYFTEMCNKNIRPLFCQIIFVCWGIGYLLAPILLYHVQKWVYLRGCIMPLVLVCFFAMWYMPESPRWLISRKKYLQAQKVINGIDKNLLLEEVEYLDLPTLQGSRICKQFQIFEAPVLGYRIVKSAIMYATSILTYYASRREAGYVDIDIYNYFLFLSLIALMHPLSSTVLINFMGRRLSVACVYALLSIFYCTVLIEGSHRNIEYTLFMLILNFATISNNITMQHVVEMYPVPHSGTVLGFCTSLGSLSVVLHNILDKDFGPLLSIV</sequence>
<evidence type="ECO:0000256" key="4">
    <source>
        <dbReference type="ARBA" id="ARBA00023136"/>
    </source>
</evidence>
<keyword evidence="2 5" id="KW-0812">Transmembrane</keyword>
<dbReference type="Gene3D" id="1.20.1250.20">
    <property type="entry name" value="MFS general substrate transporter like domains"/>
    <property type="match status" value="1"/>
</dbReference>
<feature type="transmembrane region" description="Helical" evidence="5">
    <location>
        <begin position="303"/>
        <end position="323"/>
    </location>
</feature>
<keyword evidence="7" id="KW-1185">Reference proteome</keyword>
<dbReference type="InterPro" id="IPR005828">
    <property type="entry name" value="MFS_sugar_transport-like"/>
</dbReference>
<dbReference type="InterPro" id="IPR036259">
    <property type="entry name" value="MFS_trans_sf"/>
</dbReference>
<name>A0A8K0GFN9_IGNLU</name>
<keyword evidence="3 5" id="KW-1133">Transmembrane helix</keyword>
<proteinExistence type="predicted"/>
<organism evidence="6 7">
    <name type="scientific">Ignelater luminosus</name>
    <name type="common">Cucubano</name>
    <name type="synonym">Pyrophorus luminosus</name>
    <dbReference type="NCBI Taxonomy" id="2038154"/>
    <lineage>
        <taxon>Eukaryota</taxon>
        <taxon>Metazoa</taxon>
        <taxon>Ecdysozoa</taxon>
        <taxon>Arthropoda</taxon>
        <taxon>Hexapoda</taxon>
        <taxon>Insecta</taxon>
        <taxon>Pterygota</taxon>
        <taxon>Neoptera</taxon>
        <taxon>Endopterygota</taxon>
        <taxon>Coleoptera</taxon>
        <taxon>Polyphaga</taxon>
        <taxon>Elateriformia</taxon>
        <taxon>Elateroidea</taxon>
        <taxon>Elateridae</taxon>
        <taxon>Agrypninae</taxon>
        <taxon>Pyrophorini</taxon>
        <taxon>Ignelater</taxon>
    </lineage>
</organism>
<evidence type="ECO:0000313" key="6">
    <source>
        <dbReference type="EMBL" id="KAF2897421.1"/>
    </source>
</evidence>
<reference evidence="6" key="1">
    <citation type="submission" date="2019-08" db="EMBL/GenBank/DDBJ databases">
        <title>The genome of the North American firefly Photinus pyralis.</title>
        <authorList>
            <consortium name="Photinus pyralis genome working group"/>
            <person name="Fallon T.R."/>
            <person name="Sander Lower S.E."/>
            <person name="Weng J.-K."/>
        </authorList>
    </citation>
    <scope>NUCLEOTIDE SEQUENCE</scope>
    <source>
        <strain evidence="6">TRF0915ILg1</strain>
        <tissue evidence="6">Whole body</tissue>
    </source>
</reference>
<dbReference type="PANTHER" id="PTHR24064">
    <property type="entry name" value="SOLUTE CARRIER FAMILY 22 MEMBER"/>
    <property type="match status" value="1"/>
</dbReference>
<dbReference type="GO" id="GO:0022857">
    <property type="term" value="F:transmembrane transporter activity"/>
    <property type="evidence" value="ECO:0007669"/>
    <property type="project" value="InterPro"/>
</dbReference>
<dbReference type="OrthoDB" id="2544694at2759"/>
<evidence type="ECO:0000256" key="1">
    <source>
        <dbReference type="ARBA" id="ARBA00004141"/>
    </source>
</evidence>
<dbReference type="GO" id="GO:0016020">
    <property type="term" value="C:membrane"/>
    <property type="evidence" value="ECO:0007669"/>
    <property type="project" value="UniProtKB-SubCell"/>
</dbReference>
<accession>A0A8K0GFN9</accession>
<dbReference type="Pfam" id="PF00083">
    <property type="entry name" value="Sugar_tr"/>
    <property type="match status" value="1"/>
</dbReference>
<keyword evidence="4 5" id="KW-0472">Membrane</keyword>
<evidence type="ECO:0000256" key="5">
    <source>
        <dbReference type="SAM" id="Phobius"/>
    </source>
</evidence>